<feature type="transmembrane region" description="Helical" evidence="7">
    <location>
        <begin position="602"/>
        <end position="626"/>
    </location>
</feature>
<evidence type="ECO:0000313" key="8">
    <source>
        <dbReference type="EMBL" id="AKN21692.1"/>
    </source>
</evidence>
<feature type="transmembrane region" description="Helical" evidence="7">
    <location>
        <begin position="445"/>
        <end position="461"/>
    </location>
</feature>
<dbReference type="PANTHER" id="PTHR12385">
    <property type="entry name" value="CHOLINE TRANSPORTER-LIKE (SLC FAMILY 44)"/>
    <property type="match status" value="1"/>
</dbReference>
<dbReference type="GO" id="GO:0005886">
    <property type="term" value="C:plasma membrane"/>
    <property type="evidence" value="ECO:0007669"/>
    <property type="project" value="UniProtKB-SubCell"/>
</dbReference>
<feature type="transmembrane region" description="Helical" evidence="7">
    <location>
        <begin position="95"/>
        <end position="114"/>
    </location>
</feature>
<dbReference type="GO" id="GO:0022857">
    <property type="term" value="F:transmembrane transporter activity"/>
    <property type="evidence" value="ECO:0007669"/>
    <property type="project" value="UniProtKB-UniRule"/>
</dbReference>
<evidence type="ECO:0000256" key="5">
    <source>
        <dbReference type="ARBA" id="ARBA00023136"/>
    </source>
</evidence>
<protein>
    <recommendedName>
        <fullName evidence="7">Choline transporter-like protein</fullName>
    </recommendedName>
</protein>
<feature type="transmembrane region" description="Helical" evidence="7">
    <location>
        <begin position="505"/>
        <end position="527"/>
    </location>
</feature>
<dbReference type="PANTHER" id="PTHR12385:SF14">
    <property type="entry name" value="CHOLINE TRANSPORTER-LIKE 2"/>
    <property type="match status" value="1"/>
</dbReference>
<proteinExistence type="evidence at transcript level"/>
<feature type="transmembrane region" description="Helical" evidence="7">
    <location>
        <begin position="43"/>
        <end position="65"/>
    </location>
</feature>
<dbReference type="AlphaFoldDB" id="A0A0H3YFN3"/>
<dbReference type="EMBL" id="KT163742">
    <property type="protein sequence ID" value="AKN21692.1"/>
    <property type="molecule type" value="mRNA"/>
</dbReference>
<feature type="transmembrane region" description="Helical" evidence="7">
    <location>
        <begin position="638"/>
        <end position="663"/>
    </location>
</feature>
<evidence type="ECO:0000256" key="4">
    <source>
        <dbReference type="ARBA" id="ARBA00022989"/>
    </source>
</evidence>
<evidence type="ECO:0000256" key="1">
    <source>
        <dbReference type="ARBA" id="ARBA00004141"/>
    </source>
</evidence>
<keyword evidence="6" id="KW-0325">Glycoprotein</keyword>
<accession>A0A0H3YFN3</accession>
<comment type="function">
    <text evidence="7">Choline transporter.</text>
</comment>
<organism evidence="8">
    <name type="scientific">Schmidtea mediterranea</name>
    <name type="common">Freshwater planarian flatworm</name>
    <dbReference type="NCBI Taxonomy" id="79327"/>
    <lineage>
        <taxon>Eukaryota</taxon>
        <taxon>Metazoa</taxon>
        <taxon>Spiralia</taxon>
        <taxon>Lophotrochozoa</taxon>
        <taxon>Platyhelminthes</taxon>
        <taxon>Rhabditophora</taxon>
        <taxon>Seriata</taxon>
        <taxon>Tricladida</taxon>
        <taxon>Continenticola</taxon>
        <taxon>Geoplanoidea</taxon>
        <taxon>Dugesiidae</taxon>
        <taxon>Schmidtea</taxon>
    </lineage>
</organism>
<feature type="transmembrane region" description="Helical" evidence="7">
    <location>
        <begin position="358"/>
        <end position="384"/>
    </location>
</feature>
<gene>
    <name evidence="8" type="primary">slc44a-3</name>
</gene>
<feature type="transmembrane region" description="Helical" evidence="7">
    <location>
        <begin position="316"/>
        <end position="338"/>
    </location>
</feature>
<evidence type="ECO:0000256" key="7">
    <source>
        <dbReference type="RuleBase" id="RU368066"/>
    </source>
</evidence>
<sequence length="710" mass="80880">MSDSKGDAKIIEDYKYFGLSKEETRKHDKTFKGPISNRSCTDIICCILFIVFVLALIFVSFWAYLFGDFNKLIHPTNSEGEICGISPAVKNKTKLVFFNLFACVKLGPAVFAFGCPTKQICVSTCPSQLWITKLTDNRNNMVCVGDKNGTDSQYADLTIDYLIKSKTCAEYVFPSISVLDRCIPDFTKVVSFLENKNNTNLTTADQKQNIMTRLSEYNKLFSVADVTGKIVSDLQKSYVFISLCLLLALLLSLIYLVLLKVFVRVMVWITIVLFVLIFVTGSVVCFFTYYLLRSSDIILKEKFKWYALTNFQNMDFWLITGIIMSVILLLILLVLIFLRSRIQIAIAILRSTSKSLKYMMGLLVWPICLFVMQLVLISGILLLLCQLWTVRNALGVEENIHNLTYLNGSEMANTMKQLIDKIPCIPGTNTTSGKMCTFLKYGSKTYVYVFMGFVLFMFFWLTNFIKALGQITIAGSFASYYFAFRKPKDIPTFPVILSFWRAIRYHLGSLAFGSLILAIVQFIKAILEYLDQKAKTGQNIIAEFLVKCLKCCFWCLEMFIKFLNKNAYIMIAIYGQCFCMAAKNAFNLILRNVVRVFVVDQVTSFVLFMGKLVIVGCLGTLSFVFFNGMLLKGISPKLFYFYVPVIIIVIGSYIIASMFFQIFEMGTDTIFLCFCEDLERNDGSPEKPYFMSKELMSILGKNNNENLELK</sequence>
<keyword evidence="4 7" id="KW-1133">Transmembrane helix</keyword>
<dbReference type="Pfam" id="PF04515">
    <property type="entry name" value="Choline_transpo"/>
    <property type="match status" value="1"/>
</dbReference>
<feature type="transmembrane region" description="Helical" evidence="7">
    <location>
        <begin position="238"/>
        <end position="259"/>
    </location>
</feature>
<feature type="transmembrane region" description="Helical" evidence="7">
    <location>
        <begin position="467"/>
        <end position="484"/>
    </location>
</feature>
<dbReference type="InterPro" id="IPR007603">
    <property type="entry name" value="Choline_transptr-like"/>
</dbReference>
<name>A0A0H3YFN3_SCHMD</name>
<comment type="similarity">
    <text evidence="2 7">Belongs to the CTL (choline transporter-like) family.</text>
</comment>
<evidence type="ECO:0000256" key="3">
    <source>
        <dbReference type="ARBA" id="ARBA00022692"/>
    </source>
</evidence>
<feature type="transmembrane region" description="Helical" evidence="7">
    <location>
        <begin position="567"/>
        <end position="590"/>
    </location>
</feature>
<reference evidence="8" key="1">
    <citation type="journal article" date="2015" name="Elife">
        <title>Stem cells and fluid flow drive cyst formation in an invertebrate excretory organ.</title>
        <authorList>
            <person name="Thi-Kim Vu H."/>
            <person name="Rink J.C."/>
            <person name="McKinney S.A."/>
            <person name="McClain M."/>
            <person name="Lakshmanaperumal N."/>
            <person name="Alexander R."/>
            <person name="Sanchez Alvarado A."/>
        </authorList>
    </citation>
    <scope>NUCLEOTIDE SEQUENCE</scope>
</reference>
<feature type="transmembrane region" description="Helical" evidence="7">
    <location>
        <begin position="265"/>
        <end position="292"/>
    </location>
</feature>
<keyword evidence="3 7" id="KW-0812">Transmembrane</keyword>
<comment type="subcellular location">
    <subcellularLocation>
        <location evidence="7">Cell membrane</location>
        <topology evidence="7">Multi-pass membrane protein</topology>
    </subcellularLocation>
    <subcellularLocation>
        <location evidence="1">Membrane</location>
        <topology evidence="1">Multi-pass membrane protein</topology>
    </subcellularLocation>
</comment>
<evidence type="ECO:0000256" key="6">
    <source>
        <dbReference type="ARBA" id="ARBA00023180"/>
    </source>
</evidence>
<keyword evidence="5 7" id="KW-0472">Membrane</keyword>
<dbReference type="OrthoDB" id="420519at2759"/>
<evidence type="ECO:0000256" key="2">
    <source>
        <dbReference type="ARBA" id="ARBA00007168"/>
    </source>
</evidence>